<dbReference type="InterPro" id="IPR001478">
    <property type="entry name" value="PDZ"/>
</dbReference>
<dbReference type="SMART" id="SM00228">
    <property type="entry name" value="PDZ"/>
    <property type="match status" value="1"/>
</dbReference>
<dbReference type="PROSITE" id="PS50106">
    <property type="entry name" value="PDZ"/>
    <property type="match status" value="2"/>
</dbReference>
<evidence type="ECO:0000259" key="1">
    <source>
        <dbReference type="PROSITE" id="PS50106"/>
    </source>
</evidence>
<evidence type="ECO:0000313" key="2">
    <source>
        <dbReference type="EMBL" id="CAG5135531.1"/>
    </source>
</evidence>
<name>A0A8S4ABV7_9EUPU</name>
<feature type="non-terminal residue" evidence="2">
    <location>
        <position position="1"/>
    </location>
</feature>
<feature type="non-terminal residue" evidence="2">
    <location>
        <position position="130"/>
    </location>
</feature>
<dbReference type="Pfam" id="PF00595">
    <property type="entry name" value="PDZ"/>
    <property type="match status" value="2"/>
</dbReference>
<dbReference type="PANTHER" id="PTHR10316:SF40">
    <property type="entry name" value="LD27118P"/>
    <property type="match status" value="1"/>
</dbReference>
<dbReference type="EMBL" id="CAJHNH020008401">
    <property type="protein sequence ID" value="CAG5135531.1"/>
    <property type="molecule type" value="Genomic_DNA"/>
</dbReference>
<evidence type="ECO:0000313" key="3">
    <source>
        <dbReference type="Proteomes" id="UP000678393"/>
    </source>
</evidence>
<comment type="caution">
    <text evidence="2">The sequence shown here is derived from an EMBL/GenBank/DDBJ whole genome shotgun (WGS) entry which is preliminary data.</text>
</comment>
<organism evidence="2 3">
    <name type="scientific">Candidula unifasciata</name>
    <dbReference type="NCBI Taxonomy" id="100452"/>
    <lineage>
        <taxon>Eukaryota</taxon>
        <taxon>Metazoa</taxon>
        <taxon>Spiralia</taxon>
        <taxon>Lophotrochozoa</taxon>
        <taxon>Mollusca</taxon>
        <taxon>Gastropoda</taxon>
        <taxon>Heterobranchia</taxon>
        <taxon>Euthyneura</taxon>
        <taxon>Panpulmonata</taxon>
        <taxon>Eupulmonata</taxon>
        <taxon>Stylommatophora</taxon>
        <taxon>Helicina</taxon>
        <taxon>Helicoidea</taxon>
        <taxon>Geomitridae</taxon>
        <taxon>Candidula</taxon>
    </lineage>
</organism>
<accession>A0A8S4ABV7</accession>
<feature type="domain" description="PDZ" evidence="1">
    <location>
        <begin position="78"/>
        <end position="130"/>
    </location>
</feature>
<dbReference type="Proteomes" id="UP000678393">
    <property type="component" value="Unassembled WGS sequence"/>
</dbReference>
<dbReference type="AlphaFoldDB" id="A0A8S4ABV7"/>
<dbReference type="Gene3D" id="2.30.42.10">
    <property type="match status" value="2"/>
</dbReference>
<sequence>VSVGHIVPGGAADMDGRLRQNDEITHVDGCSVLNASHHRVVELMTNAALNGRVTLSIKRVLDPDLKTNESILPQYPFDVVVSRRENEGFGFVIISSVNKSGASVDEIIGHIQENSPAARCGRLHVGDRIL</sequence>
<dbReference type="GO" id="GO:0005737">
    <property type="term" value="C:cytoplasm"/>
    <property type="evidence" value="ECO:0007669"/>
    <property type="project" value="TreeGrafter"/>
</dbReference>
<proteinExistence type="predicted"/>
<dbReference type="SUPFAM" id="SSF50156">
    <property type="entry name" value="PDZ domain-like"/>
    <property type="match status" value="2"/>
</dbReference>
<dbReference type="PANTHER" id="PTHR10316">
    <property type="entry name" value="MEMBRANE ASSOCIATED GUANYLATE KINASE-RELATED"/>
    <property type="match status" value="1"/>
</dbReference>
<dbReference type="GO" id="GO:0007165">
    <property type="term" value="P:signal transduction"/>
    <property type="evidence" value="ECO:0007669"/>
    <property type="project" value="TreeGrafter"/>
</dbReference>
<dbReference type="OrthoDB" id="66881at2759"/>
<gene>
    <name evidence="2" type="ORF">CUNI_LOCUS21089</name>
</gene>
<protein>
    <recommendedName>
        <fullName evidence="1">PDZ domain-containing protein</fullName>
    </recommendedName>
</protein>
<feature type="domain" description="PDZ" evidence="1">
    <location>
        <begin position="1"/>
        <end position="47"/>
    </location>
</feature>
<keyword evidence="3" id="KW-1185">Reference proteome</keyword>
<reference evidence="2" key="1">
    <citation type="submission" date="2021-04" db="EMBL/GenBank/DDBJ databases">
        <authorList>
            <consortium name="Molecular Ecology Group"/>
        </authorList>
    </citation>
    <scope>NUCLEOTIDE SEQUENCE</scope>
</reference>
<dbReference type="InterPro" id="IPR036034">
    <property type="entry name" value="PDZ_sf"/>
</dbReference>